<dbReference type="Proteomes" id="UP000072605">
    <property type="component" value="Unassembled WGS sequence"/>
</dbReference>
<dbReference type="InterPro" id="IPR003029">
    <property type="entry name" value="S1_domain"/>
</dbReference>
<evidence type="ECO:0000256" key="4">
    <source>
        <dbReference type="SAM" id="MobiDB-lite"/>
    </source>
</evidence>
<evidence type="ECO:0000256" key="2">
    <source>
        <dbReference type="ARBA" id="ARBA00022980"/>
    </source>
</evidence>
<dbReference type="InterPro" id="IPR012340">
    <property type="entry name" value="NA-bd_OB-fold"/>
</dbReference>
<keyword evidence="11" id="KW-1185">Reference proteome</keyword>
<dbReference type="RefSeq" id="WP_023468647.1">
    <property type="nucleotide sequence ID" value="NZ_FMYN01000001.1"/>
</dbReference>
<dbReference type="EMBL" id="LDQV01000023">
    <property type="protein sequence ID" value="KTR26555.1"/>
    <property type="molecule type" value="Genomic_DNA"/>
</dbReference>
<evidence type="ECO:0000313" key="9">
    <source>
        <dbReference type="Proteomes" id="UP000053797"/>
    </source>
</evidence>
<name>A0A0V8GKB3_9BACL</name>
<dbReference type="GO" id="GO:1990904">
    <property type="term" value="C:ribonucleoprotein complex"/>
    <property type="evidence" value="ECO:0007669"/>
    <property type="project" value="UniProtKB-KW"/>
</dbReference>
<dbReference type="InterPro" id="IPR035104">
    <property type="entry name" value="Ribosomal_protein_S1-like"/>
</dbReference>
<accession>A0A0V8GKB3</accession>
<dbReference type="Gene3D" id="2.40.50.140">
    <property type="entry name" value="Nucleic acid-binding proteins"/>
    <property type="match status" value="4"/>
</dbReference>
<organism evidence="6 9">
    <name type="scientific">Exiguobacterium indicum</name>
    <dbReference type="NCBI Taxonomy" id="296995"/>
    <lineage>
        <taxon>Bacteria</taxon>
        <taxon>Bacillati</taxon>
        <taxon>Bacillota</taxon>
        <taxon>Bacilli</taxon>
        <taxon>Bacillales</taxon>
        <taxon>Bacillales Family XII. Incertae Sedis</taxon>
        <taxon>Exiguobacterium</taxon>
    </lineage>
</organism>
<evidence type="ECO:0000256" key="1">
    <source>
        <dbReference type="ARBA" id="ARBA00006767"/>
    </source>
</evidence>
<keyword evidence="2 6" id="KW-0689">Ribosomal protein</keyword>
<evidence type="ECO:0000313" key="10">
    <source>
        <dbReference type="Proteomes" id="UP000072605"/>
    </source>
</evidence>
<feature type="compositionally biased region" description="Acidic residues" evidence="4">
    <location>
        <begin position="344"/>
        <end position="354"/>
    </location>
</feature>
<reference evidence="8 11" key="3">
    <citation type="submission" date="2023-12" db="EMBL/GenBank/DDBJ databases">
        <authorList>
            <person name="Easwaran N."/>
            <person name="Lazarus H.P.S."/>
        </authorList>
    </citation>
    <scope>NUCLEOTIDE SEQUENCE [LARGE SCALE GENOMIC DNA]</scope>
    <source>
        <strain evidence="8 11">VIT-2023</strain>
    </source>
</reference>
<dbReference type="CDD" id="cd04465">
    <property type="entry name" value="S1_RPS1_repeat_ec2_hs2"/>
    <property type="match status" value="1"/>
</dbReference>
<dbReference type="PROSITE" id="PS50126">
    <property type="entry name" value="S1"/>
    <property type="match status" value="4"/>
</dbReference>
<reference evidence="7 10" key="2">
    <citation type="journal article" date="2016" name="Front. Microbiol.">
        <title>Genomic Resource of Rice Seed Associated Bacteria.</title>
        <authorList>
            <person name="Midha S."/>
            <person name="Bansal K."/>
            <person name="Sharma S."/>
            <person name="Kumar N."/>
            <person name="Patil P.P."/>
            <person name="Chaudhry V."/>
            <person name="Patil P.B."/>
        </authorList>
    </citation>
    <scope>NUCLEOTIDE SEQUENCE [LARGE SCALE GENOMIC DNA]</scope>
    <source>
        <strain evidence="7 10">RSA11</strain>
    </source>
</reference>
<protein>
    <submittedName>
        <fullName evidence="6">30S ribosomal protein S1</fullName>
    </submittedName>
</protein>
<dbReference type="NCBIfam" id="NF005208">
    <property type="entry name" value="PRK06676.1"/>
    <property type="match status" value="1"/>
</dbReference>
<dbReference type="PRINTS" id="PR00681">
    <property type="entry name" value="RIBOSOMALS1"/>
</dbReference>
<dbReference type="SUPFAM" id="SSF50249">
    <property type="entry name" value="Nucleic acid-binding proteins"/>
    <property type="match status" value="4"/>
</dbReference>
<comment type="caution">
    <text evidence="6">The sequence shown here is derived from an EMBL/GenBank/DDBJ whole genome shotgun (WGS) entry which is preliminary data.</text>
</comment>
<dbReference type="AlphaFoldDB" id="A0A0V8GKB3"/>
<dbReference type="FunFam" id="2.40.50.140:FF:000051">
    <property type="entry name" value="RNA-binding transcriptional accessory protein"/>
    <property type="match status" value="1"/>
</dbReference>
<dbReference type="OrthoDB" id="9804077at2"/>
<comment type="similarity">
    <text evidence="1">Belongs to the bacterial ribosomal protein bS1 family.</text>
</comment>
<dbReference type="GeneID" id="90837065"/>
<sequence length="377" mass="42244">MVEEMKDMPDFEIHRDQVVTGMVVKIEDKQALIDIGYKTEAILPISEVSSLHLDDIRGVLNVGDELQVKVKKITDEEVVVSKREIDALKAWEQVEEKYKSGEIFEVVVKDIVKGGLVVDIGVRGFIPASLVERHYVEDFSDYIGRSIEVKVVELDQEKNRVILSHKAVVEGELNAKKKETLENLEVGQILEGTVQRLTDFGAFVDIGGVDGLVHISEMAHHRVERPSDIVTEGQKVEVKVLGVDRDTEKVKLSIKETQPGPWQQMEGKIEAGDIVKGRVRRLVQFGAFIELAPQVEGLLHISQIANRHIGSPSEVLEEGQEIEAKVLEVRLDEHKISLSTRVLEEEESSADDYSDYTNQSEGFSVADLTEDDSDQKE</sequence>
<evidence type="ECO:0000259" key="5">
    <source>
        <dbReference type="PROSITE" id="PS50126"/>
    </source>
</evidence>
<dbReference type="InterPro" id="IPR050437">
    <property type="entry name" value="Ribos_protein_bS1-like"/>
</dbReference>
<dbReference type="EMBL" id="LNQL01000001">
    <property type="protein sequence ID" value="KSU50709.1"/>
    <property type="molecule type" value="Genomic_DNA"/>
</dbReference>
<dbReference type="GO" id="GO:0006412">
    <property type="term" value="P:translation"/>
    <property type="evidence" value="ECO:0007669"/>
    <property type="project" value="TreeGrafter"/>
</dbReference>
<dbReference type="SMART" id="SM00316">
    <property type="entry name" value="S1"/>
    <property type="match status" value="4"/>
</dbReference>
<dbReference type="GO" id="GO:0003729">
    <property type="term" value="F:mRNA binding"/>
    <property type="evidence" value="ECO:0007669"/>
    <property type="project" value="UniProtKB-ARBA"/>
</dbReference>
<dbReference type="EMBL" id="JBAWKY010000001">
    <property type="protein sequence ID" value="MEI4461277.1"/>
    <property type="molecule type" value="Genomic_DNA"/>
</dbReference>
<dbReference type="GO" id="GO:0005840">
    <property type="term" value="C:ribosome"/>
    <property type="evidence" value="ECO:0007669"/>
    <property type="project" value="UniProtKB-KW"/>
</dbReference>
<feature type="domain" description="S1 motif" evidence="5">
    <location>
        <begin position="187"/>
        <end position="255"/>
    </location>
</feature>
<evidence type="ECO:0000256" key="3">
    <source>
        <dbReference type="ARBA" id="ARBA00023274"/>
    </source>
</evidence>
<dbReference type="GO" id="GO:0005737">
    <property type="term" value="C:cytoplasm"/>
    <property type="evidence" value="ECO:0007669"/>
    <property type="project" value="UniProtKB-ARBA"/>
</dbReference>
<keyword evidence="3" id="KW-0687">Ribonucleoprotein</keyword>
<evidence type="ECO:0000313" key="8">
    <source>
        <dbReference type="EMBL" id="MEI4461277.1"/>
    </source>
</evidence>
<dbReference type="PANTHER" id="PTHR10724:SF7">
    <property type="entry name" value="SMALL RIBOSOMAL SUBUNIT PROTEIN BS1C"/>
    <property type="match status" value="1"/>
</dbReference>
<evidence type="ECO:0000313" key="11">
    <source>
        <dbReference type="Proteomes" id="UP001387110"/>
    </source>
</evidence>
<dbReference type="Proteomes" id="UP001387110">
    <property type="component" value="Unassembled WGS sequence"/>
</dbReference>
<feature type="domain" description="S1 motif" evidence="5">
    <location>
        <begin position="272"/>
        <end position="341"/>
    </location>
</feature>
<evidence type="ECO:0000313" key="6">
    <source>
        <dbReference type="EMBL" id="KSU50709.1"/>
    </source>
</evidence>
<feature type="domain" description="S1 motif" evidence="5">
    <location>
        <begin position="16"/>
        <end position="83"/>
    </location>
</feature>
<dbReference type="CDD" id="cd05688">
    <property type="entry name" value="S1_RPS1_repeat_ec3"/>
    <property type="match status" value="1"/>
</dbReference>
<dbReference type="CDD" id="cd05687">
    <property type="entry name" value="S1_RPS1_repeat_ec1_hs1"/>
    <property type="match status" value="1"/>
</dbReference>
<evidence type="ECO:0000313" key="7">
    <source>
        <dbReference type="EMBL" id="KTR26555.1"/>
    </source>
</evidence>
<dbReference type="Pfam" id="PF00575">
    <property type="entry name" value="S1"/>
    <property type="match status" value="4"/>
</dbReference>
<dbReference type="PANTHER" id="PTHR10724">
    <property type="entry name" value="30S RIBOSOMAL PROTEIN S1"/>
    <property type="match status" value="1"/>
</dbReference>
<dbReference type="Proteomes" id="UP000053797">
    <property type="component" value="Unassembled WGS sequence"/>
</dbReference>
<proteinExistence type="inferred from homology"/>
<dbReference type="GO" id="GO:0003735">
    <property type="term" value="F:structural constituent of ribosome"/>
    <property type="evidence" value="ECO:0007669"/>
    <property type="project" value="TreeGrafter"/>
</dbReference>
<feature type="region of interest" description="Disordered" evidence="4">
    <location>
        <begin position="341"/>
        <end position="377"/>
    </location>
</feature>
<reference evidence="6 9" key="1">
    <citation type="journal article" date="2015" name="Int. J. Syst. Evol. Microbiol.">
        <title>Exiguobacterium enclense sp. nov., isolated from sediment.</title>
        <authorList>
            <person name="Dastager S.G."/>
            <person name="Mawlankar R."/>
            <person name="Sonalkar V.V."/>
            <person name="Thorat M.N."/>
            <person name="Mual P."/>
            <person name="Verma A."/>
            <person name="Krishnamurthi S."/>
            <person name="Tang S.K."/>
            <person name="Li W.J."/>
        </authorList>
    </citation>
    <scope>NUCLEOTIDE SEQUENCE [LARGE SCALE GENOMIC DNA]</scope>
    <source>
        <strain evidence="6 9">NIO-1109</strain>
    </source>
</reference>
<gene>
    <name evidence="8" type="primary">rpsA</name>
    <name evidence="6" type="ORF">AS033_04820</name>
    <name evidence="7" type="ORF">RSA11_09970</name>
    <name evidence="8" type="ORF">SZL87_02435</name>
</gene>
<feature type="domain" description="S1 motif" evidence="5">
    <location>
        <begin position="101"/>
        <end position="166"/>
    </location>
</feature>
<feature type="compositionally biased region" description="Acidic residues" evidence="4">
    <location>
        <begin position="368"/>
        <end position="377"/>
    </location>
</feature>